<evidence type="ECO:0000259" key="1">
    <source>
        <dbReference type="PROSITE" id="PS50943"/>
    </source>
</evidence>
<accession>A0ABP7TTR3</accession>
<proteinExistence type="predicted"/>
<evidence type="ECO:0000313" key="2">
    <source>
        <dbReference type="EMBL" id="GAA4030899.1"/>
    </source>
</evidence>
<dbReference type="CDD" id="cd00093">
    <property type="entry name" value="HTH_XRE"/>
    <property type="match status" value="1"/>
</dbReference>
<reference evidence="3" key="1">
    <citation type="journal article" date="2019" name="Int. J. Syst. Evol. Microbiol.">
        <title>The Global Catalogue of Microorganisms (GCM) 10K type strain sequencing project: providing services to taxonomists for standard genome sequencing and annotation.</title>
        <authorList>
            <consortium name="The Broad Institute Genomics Platform"/>
            <consortium name="The Broad Institute Genome Sequencing Center for Infectious Disease"/>
            <person name="Wu L."/>
            <person name="Ma J."/>
        </authorList>
    </citation>
    <scope>NUCLEOTIDE SEQUENCE [LARGE SCALE GENOMIC DNA]</scope>
    <source>
        <strain evidence="3">JCM 16673</strain>
    </source>
</reference>
<dbReference type="InterPro" id="IPR010982">
    <property type="entry name" value="Lambda_DNA-bd_dom_sf"/>
</dbReference>
<dbReference type="PROSITE" id="PS50943">
    <property type="entry name" value="HTH_CROC1"/>
    <property type="match status" value="1"/>
</dbReference>
<name>A0ABP7TTR3_9BURK</name>
<comment type="caution">
    <text evidence="2">The sequence shown here is derived from an EMBL/GenBank/DDBJ whole genome shotgun (WGS) entry which is preliminary data.</text>
</comment>
<dbReference type="EMBL" id="BAAAZE010000013">
    <property type="protein sequence ID" value="GAA4030899.1"/>
    <property type="molecule type" value="Genomic_DNA"/>
</dbReference>
<organism evidence="2 3">
    <name type="scientific">Actimicrobium antarcticum</name>
    <dbReference type="NCBI Taxonomy" id="1051899"/>
    <lineage>
        <taxon>Bacteria</taxon>
        <taxon>Pseudomonadati</taxon>
        <taxon>Pseudomonadota</taxon>
        <taxon>Betaproteobacteria</taxon>
        <taxon>Burkholderiales</taxon>
        <taxon>Oxalobacteraceae</taxon>
        <taxon>Actimicrobium</taxon>
    </lineage>
</organism>
<dbReference type="Pfam" id="PF13443">
    <property type="entry name" value="HTH_26"/>
    <property type="match status" value="1"/>
</dbReference>
<dbReference type="SMART" id="SM00530">
    <property type="entry name" value="HTH_XRE"/>
    <property type="match status" value="1"/>
</dbReference>
<dbReference type="SUPFAM" id="SSF47413">
    <property type="entry name" value="lambda repressor-like DNA-binding domains"/>
    <property type="match status" value="1"/>
</dbReference>
<feature type="domain" description="HTH cro/C1-type" evidence="1">
    <location>
        <begin position="11"/>
        <end position="65"/>
    </location>
</feature>
<dbReference type="InterPro" id="IPR001387">
    <property type="entry name" value="Cro/C1-type_HTH"/>
</dbReference>
<keyword evidence="3" id="KW-1185">Reference proteome</keyword>
<dbReference type="Proteomes" id="UP001501353">
    <property type="component" value="Unassembled WGS sequence"/>
</dbReference>
<protein>
    <recommendedName>
        <fullName evidence="1">HTH cro/C1-type domain-containing protein</fullName>
    </recommendedName>
</protein>
<gene>
    <name evidence="2" type="ORF">GCM10022212_31710</name>
</gene>
<evidence type="ECO:0000313" key="3">
    <source>
        <dbReference type="Proteomes" id="UP001501353"/>
    </source>
</evidence>
<dbReference type="Gene3D" id="1.10.260.40">
    <property type="entry name" value="lambda repressor-like DNA-binding domains"/>
    <property type="match status" value="1"/>
</dbReference>
<sequence length="102" mass="10986">MRTLLQLSQALRARLKQHQITQDALRSRVGVSRQTLTNILGGSSDYKVTNLLAICDQLGLDLVLMPRELNQAGMEASRDGVIKTVVQKALDGISDSGNGGVP</sequence>
<dbReference type="RefSeq" id="WP_344764731.1">
    <property type="nucleotide sequence ID" value="NZ_BAAAZE010000013.1"/>
</dbReference>